<feature type="domain" description="C2" evidence="6">
    <location>
        <begin position="507"/>
        <end position="626"/>
    </location>
</feature>
<dbReference type="SMART" id="SM00239">
    <property type="entry name" value="C2"/>
    <property type="match status" value="2"/>
</dbReference>
<evidence type="ECO:0000256" key="5">
    <source>
        <dbReference type="SAM" id="Phobius"/>
    </source>
</evidence>
<organism evidence="8 9">
    <name type="scientific">Dillenia turbinata</name>
    <dbReference type="NCBI Taxonomy" id="194707"/>
    <lineage>
        <taxon>Eukaryota</taxon>
        <taxon>Viridiplantae</taxon>
        <taxon>Streptophyta</taxon>
        <taxon>Embryophyta</taxon>
        <taxon>Tracheophyta</taxon>
        <taxon>Spermatophyta</taxon>
        <taxon>Magnoliopsida</taxon>
        <taxon>eudicotyledons</taxon>
        <taxon>Gunneridae</taxon>
        <taxon>Pentapetalae</taxon>
        <taxon>Dilleniales</taxon>
        <taxon>Dilleniaceae</taxon>
        <taxon>Dillenia</taxon>
    </lineage>
</organism>
<keyword evidence="4 5" id="KW-0472">Membrane</keyword>
<dbReference type="Pfam" id="PF16016">
    <property type="entry name" value="VASt"/>
    <property type="match status" value="2"/>
</dbReference>
<dbReference type="InterPro" id="IPR011993">
    <property type="entry name" value="PH-like_dom_sf"/>
</dbReference>
<dbReference type="InterPro" id="IPR035892">
    <property type="entry name" value="C2_domain_sf"/>
</dbReference>
<protein>
    <submittedName>
        <fullName evidence="8">GRAM domain</fullName>
    </submittedName>
</protein>
<dbReference type="Pfam" id="PF00168">
    <property type="entry name" value="C2"/>
    <property type="match status" value="2"/>
</dbReference>
<accession>A0AAN8V4K5</accession>
<sequence length="1015" mass="115123">MRLYVYVLEASEVPAKDSYVKLKFGKLKSKTRILKKSENPVWNEEFVFRVHDIEEELVASVFQYDDDFNMGFFNSSRELAGRVRVPVWSIVAEENQCLPPTWFSLEKTKTFKSGFKYSGKILLTLSLHGRGHDTVTNHLVCTNASVEPGYSTEIEDFHDPSHDASKMKIPDGNKLIKTIANRLEKLFNKYEDDLRTDDSSPTSTSMSEYEDCAEEFPSTCSFEEAVETMQSEYSEDEFPENLQGGILVNQTYALSPKDLLMFIFAPNSQFIRDLAELQSTTDLQDGPWTRKSGDISCLNRVVIYTKAATKLLKAVKATEEQTCIKADKRGYVVFVSVSTPDVPYGNTFKVELLYKIMTGSELSLGEETSHLVVSWGINFLQSTMMRGMIEGGARQGLLESFNHFSKLLGQNLKTLDVLDKDSFLTSLETGHKSDWQLAIKYFWNFTVVSAIFMALYVILHILLCEPCKLRGLEFSGLDLPDSFGELITCAILVIHLERVYGMVSHFVRARVQRGSDHGLKAQGDGWVLTVALIEGVSLASLDSMGFLDPYVVFSCNGKTRTSSVKLQTCDPHWNEVLEFDAMEEPPSVLDVEVFDFDGPFDQFTSLGHAEVNFVKHTSTELADMWVPLQGKLAQSSQSKLHLRIFLENTNGVETIKDYLTKMEKEVGKKLSLRSPHRNSMFQKLFKLPPEEFLISDFSCSLRRKMPLQGRLFLSARVVGFYANLFGYKTKFFFLWEDVEDIEVLPPSLASVGSPTLVIVLKNGRGMDARHGAKSQDEDGRLRFYFQSFVPFGVASRTIMALWRTRTLAPEQKAQIAEEQQGQDGNYSQLEDAGAAFLNVESAKMSKIYSARIPFDIKSVMKMFDGGILEHTVMGKSGCLNYVTTPWEAQKSDVYERHLLYKFNHHISIFGGEVACTQQRFPLGNHGGWVVDEVMTLHDVPFGDHFRVHFKYQMEKQQTEPCSCKCDVHMGIEWLRSTKFQQRISRNITDKFAKRVKEILQLLETEISLANGNPPR</sequence>
<name>A0AAN8V4K5_9MAGN</name>
<evidence type="ECO:0000313" key="9">
    <source>
        <dbReference type="Proteomes" id="UP001370490"/>
    </source>
</evidence>
<keyword evidence="9" id="KW-1185">Reference proteome</keyword>
<evidence type="ECO:0000256" key="4">
    <source>
        <dbReference type="ARBA" id="ARBA00023136"/>
    </source>
</evidence>
<feature type="transmembrane region" description="Helical" evidence="5">
    <location>
        <begin position="441"/>
        <end position="463"/>
    </location>
</feature>
<dbReference type="SMART" id="SM00568">
    <property type="entry name" value="GRAM"/>
    <property type="match status" value="1"/>
</dbReference>
<dbReference type="PANTHER" id="PTHR46296">
    <property type="entry name" value="BNAA05G37250D PROTEIN"/>
    <property type="match status" value="1"/>
</dbReference>
<feature type="domain" description="VASt" evidence="7">
    <location>
        <begin position="243"/>
        <end position="416"/>
    </location>
</feature>
<comment type="subcellular location">
    <subcellularLocation>
        <location evidence="1">Membrane</location>
        <topology evidence="1">Single-pass membrane protein</topology>
    </subcellularLocation>
</comment>
<evidence type="ECO:0000259" key="6">
    <source>
        <dbReference type="PROSITE" id="PS50004"/>
    </source>
</evidence>
<evidence type="ECO:0000256" key="1">
    <source>
        <dbReference type="ARBA" id="ARBA00004167"/>
    </source>
</evidence>
<dbReference type="PANTHER" id="PTHR46296:SF7">
    <property type="entry name" value="C2 DOMAIN-CONTAINING PROTEIN"/>
    <property type="match status" value="1"/>
</dbReference>
<keyword evidence="2 5" id="KW-0812">Transmembrane</keyword>
<dbReference type="InterPro" id="IPR031968">
    <property type="entry name" value="VASt"/>
</dbReference>
<dbReference type="Gene3D" id="2.30.29.30">
    <property type="entry name" value="Pleckstrin-homology domain (PH domain)/Phosphotyrosine-binding domain (PTB)"/>
    <property type="match status" value="1"/>
</dbReference>
<reference evidence="8 9" key="1">
    <citation type="submission" date="2023-12" db="EMBL/GenBank/DDBJ databases">
        <title>A high-quality genome assembly for Dillenia turbinata (Dilleniales).</title>
        <authorList>
            <person name="Chanderbali A."/>
        </authorList>
    </citation>
    <scope>NUCLEOTIDE SEQUENCE [LARGE SCALE GENOMIC DNA]</scope>
    <source>
        <strain evidence="8">LSX21</strain>
        <tissue evidence="8">Leaf</tissue>
    </source>
</reference>
<evidence type="ECO:0000256" key="3">
    <source>
        <dbReference type="ARBA" id="ARBA00022989"/>
    </source>
</evidence>
<dbReference type="SUPFAM" id="SSF49562">
    <property type="entry name" value="C2 domain (Calcium/lipid-binding domain, CaLB)"/>
    <property type="match status" value="2"/>
</dbReference>
<feature type="domain" description="C2" evidence="6">
    <location>
        <begin position="1"/>
        <end position="103"/>
    </location>
</feature>
<evidence type="ECO:0000313" key="8">
    <source>
        <dbReference type="EMBL" id="KAK6924799.1"/>
    </source>
</evidence>
<dbReference type="InterPro" id="IPR000008">
    <property type="entry name" value="C2_dom"/>
</dbReference>
<proteinExistence type="predicted"/>
<dbReference type="Proteomes" id="UP001370490">
    <property type="component" value="Unassembled WGS sequence"/>
</dbReference>
<dbReference type="Pfam" id="PF02893">
    <property type="entry name" value="GRAM"/>
    <property type="match status" value="1"/>
</dbReference>
<dbReference type="PROSITE" id="PS51778">
    <property type="entry name" value="VAST"/>
    <property type="match status" value="2"/>
</dbReference>
<dbReference type="GO" id="GO:0016020">
    <property type="term" value="C:membrane"/>
    <property type="evidence" value="ECO:0007669"/>
    <property type="project" value="UniProtKB-SubCell"/>
</dbReference>
<dbReference type="Gene3D" id="2.60.40.150">
    <property type="entry name" value="C2 domain"/>
    <property type="match status" value="2"/>
</dbReference>
<dbReference type="PROSITE" id="PS50004">
    <property type="entry name" value="C2"/>
    <property type="match status" value="2"/>
</dbReference>
<evidence type="ECO:0000259" key="7">
    <source>
        <dbReference type="PROSITE" id="PS51778"/>
    </source>
</evidence>
<feature type="domain" description="VASt" evidence="7">
    <location>
        <begin position="843"/>
        <end position="1006"/>
    </location>
</feature>
<evidence type="ECO:0000256" key="2">
    <source>
        <dbReference type="ARBA" id="ARBA00022692"/>
    </source>
</evidence>
<dbReference type="InterPro" id="IPR044511">
    <property type="entry name" value="At1g03370/At5g50170-like"/>
</dbReference>
<dbReference type="InterPro" id="IPR004182">
    <property type="entry name" value="GRAM"/>
</dbReference>
<dbReference type="CDD" id="cd00030">
    <property type="entry name" value="C2"/>
    <property type="match status" value="1"/>
</dbReference>
<comment type="caution">
    <text evidence="8">The sequence shown here is derived from an EMBL/GenBank/DDBJ whole genome shotgun (WGS) entry which is preliminary data.</text>
</comment>
<gene>
    <name evidence="8" type="ORF">RJ641_009125</name>
</gene>
<keyword evidence="3 5" id="KW-1133">Transmembrane helix</keyword>
<dbReference type="EMBL" id="JBAMMX010000016">
    <property type="protein sequence ID" value="KAK6924799.1"/>
    <property type="molecule type" value="Genomic_DNA"/>
</dbReference>
<dbReference type="AlphaFoldDB" id="A0AAN8V4K5"/>